<reference evidence="5" key="2">
    <citation type="submission" date="2022-01" db="EMBL/GenBank/DDBJ databases">
        <authorList>
            <person name="Yamashiro T."/>
            <person name="Shiraishi A."/>
            <person name="Satake H."/>
            <person name="Nakayama K."/>
        </authorList>
    </citation>
    <scope>NUCLEOTIDE SEQUENCE</scope>
</reference>
<feature type="domain" description="CCHC-type" evidence="4">
    <location>
        <begin position="160"/>
        <end position="175"/>
    </location>
</feature>
<sequence length="1098" mass="124045">MNTKFVNNLPAYWGKYVTNVKQNMDISTTPYVQIYTHLKAYEPHAKKTLKKQEQSTSIVDPLAYVAHTTSAPALSSPSTPSPQPTAQSPNDALMATMTQIANLLSGFQKQFPPTNNQLRTSSNSRTHATVHDGHIVTEPVQRKAPGNVGNTGARGKKVICYNCRGEGHVARQCKEPKRKMDSQYFKDKALLMEAKEKGDVLDAEAEAFLADVECTAPYDQPQALTTTNMFQANHEDAYDSDVDEGPNAAVAFMANLSSTSATNNPVNEVHSNDNQIFDNVDYQLSQEMHQEEHLDSDAETEIDDNTIPYHQYLLDTEAQNVPTEVSADTSDKVSMIAILTDLQTQLDGHAKVNQEKCLEIETLKNELLQCKQEICRLDTHKVKLDLENKVRQEQALVIQRNKRNAELVQENDLLKSTLSGKEKSIAFLQSEKEKILSEKKDLADSYLDEIVCLKNANKVARDMLQRFNMPTQTIPMLSKKPKAATADLHKDLLGTRNPGLGYIAKRAQPVLYDADTLLHPAHHPVRIWDSEDVLVHQVVSMKKMSEKPGHVRPANGFYDKLNAMMFVPQKELSQEQAYWLSANEIASNASNPATPVTPFVHNRPPPSQVLFHLQKVNAVFHQFEGIINERTTQKPLYVSEWCFDYAKQFVEQQLVPFYDHFKKHIESANETIFKEVKEYEQIFDDLDAEYERCVLDNKNLTIEKKNLLIKNDCLIAECLEKDICSIVLTSDIVVPPSSNCLCEDLRSACDREHTKVLELEAEVLKQQKMVIESEKRNSHLQKTHIDLQLKFQNYKQCIDTSSASNAIFEINKLRKQLQGKDDTIRNLDAQINIMKVLNVGSTEGSCDQQALETDRIQLKDTITSLRIQLDGLKVENVSLKRRYDELSKANTHSRTAYTEKINALTAENAKLKTELSGKKTSGSTAFEKPKVLASGMYTNSSKYVPPPKRANWVKPTPLPKKKQVTFQEPPRTSNRPTQKPPVQQNKKPNVPVNLSTRTKPATESRKPMPKSHTRNHRILPSKSVNARRAADHNRKLNVVDHNQFVIRSLKSVNTKTPQAKHSVNHTKKVWKATRNHNVNTTKTAWRPIGKVVGSVKPQ</sequence>
<feature type="region of interest" description="Disordered" evidence="3">
    <location>
        <begin position="70"/>
        <end position="89"/>
    </location>
</feature>
<keyword evidence="1" id="KW-0863">Zinc-finger</keyword>
<dbReference type="SMART" id="SM00343">
    <property type="entry name" value="ZnF_C2HC"/>
    <property type="match status" value="1"/>
</dbReference>
<evidence type="ECO:0000313" key="6">
    <source>
        <dbReference type="Proteomes" id="UP001151760"/>
    </source>
</evidence>
<evidence type="ECO:0000256" key="1">
    <source>
        <dbReference type="PROSITE-ProRule" id="PRU00047"/>
    </source>
</evidence>
<evidence type="ECO:0000259" key="4">
    <source>
        <dbReference type="PROSITE" id="PS50158"/>
    </source>
</evidence>
<protein>
    <submittedName>
        <fullName evidence="5">Retrovirus-related pol polyprotein from transposon TNT 1-94</fullName>
    </submittedName>
</protein>
<evidence type="ECO:0000256" key="2">
    <source>
        <dbReference type="SAM" id="Coils"/>
    </source>
</evidence>
<dbReference type="SUPFAM" id="SSF57756">
    <property type="entry name" value="Retrovirus zinc finger-like domains"/>
    <property type="match status" value="1"/>
</dbReference>
<feature type="compositionally biased region" description="Polar residues" evidence="3">
    <location>
        <begin position="964"/>
        <end position="999"/>
    </location>
</feature>
<organism evidence="5 6">
    <name type="scientific">Tanacetum coccineum</name>
    <dbReference type="NCBI Taxonomy" id="301880"/>
    <lineage>
        <taxon>Eukaryota</taxon>
        <taxon>Viridiplantae</taxon>
        <taxon>Streptophyta</taxon>
        <taxon>Embryophyta</taxon>
        <taxon>Tracheophyta</taxon>
        <taxon>Spermatophyta</taxon>
        <taxon>Magnoliopsida</taxon>
        <taxon>eudicotyledons</taxon>
        <taxon>Gunneridae</taxon>
        <taxon>Pentapetalae</taxon>
        <taxon>asterids</taxon>
        <taxon>campanulids</taxon>
        <taxon>Asterales</taxon>
        <taxon>Asteraceae</taxon>
        <taxon>Asteroideae</taxon>
        <taxon>Anthemideae</taxon>
        <taxon>Anthemidinae</taxon>
        <taxon>Tanacetum</taxon>
    </lineage>
</organism>
<dbReference type="Pfam" id="PF00098">
    <property type="entry name" value="zf-CCHC"/>
    <property type="match status" value="1"/>
</dbReference>
<dbReference type="Gene3D" id="4.10.60.10">
    <property type="entry name" value="Zinc finger, CCHC-type"/>
    <property type="match status" value="1"/>
</dbReference>
<name>A0ABQ5JD97_9ASTR</name>
<keyword evidence="1" id="KW-0862">Zinc</keyword>
<reference evidence="5" key="1">
    <citation type="journal article" date="2022" name="Int. J. Mol. Sci.">
        <title>Draft Genome of Tanacetum Coccineum: Genomic Comparison of Closely Related Tanacetum-Family Plants.</title>
        <authorList>
            <person name="Yamashiro T."/>
            <person name="Shiraishi A."/>
            <person name="Nakayama K."/>
            <person name="Satake H."/>
        </authorList>
    </citation>
    <scope>NUCLEOTIDE SEQUENCE</scope>
</reference>
<keyword evidence="1" id="KW-0479">Metal-binding</keyword>
<evidence type="ECO:0000313" key="5">
    <source>
        <dbReference type="EMBL" id="GJU09920.1"/>
    </source>
</evidence>
<dbReference type="InterPro" id="IPR001878">
    <property type="entry name" value="Znf_CCHC"/>
</dbReference>
<dbReference type="PROSITE" id="PS50158">
    <property type="entry name" value="ZF_CCHC"/>
    <property type="match status" value="1"/>
</dbReference>
<feature type="region of interest" description="Disordered" evidence="3">
    <location>
        <begin position="937"/>
        <end position="1015"/>
    </location>
</feature>
<proteinExistence type="predicted"/>
<dbReference type="Proteomes" id="UP001151760">
    <property type="component" value="Unassembled WGS sequence"/>
</dbReference>
<gene>
    <name evidence="5" type="ORF">Tco_1132316</name>
</gene>
<dbReference type="InterPro" id="IPR036875">
    <property type="entry name" value="Znf_CCHC_sf"/>
</dbReference>
<keyword evidence="6" id="KW-1185">Reference proteome</keyword>
<evidence type="ECO:0000256" key="3">
    <source>
        <dbReference type="SAM" id="MobiDB-lite"/>
    </source>
</evidence>
<accession>A0ABQ5JD97</accession>
<comment type="caution">
    <text evidence="5">The sequence shown here is derived from an EMBL/GenBank/DDBJ whole genome shotgun (WGS) entry which is preliminary data.</text>
</comment>
<keyword evidence="2" id="KW-0175">Coiled coil</keyword>
<dbReference type="EMBL" id="BQNB010021771">
    <property type="protein sequence ID" value="GJU09920.1"/>
    <property type="molecule type" value="Genomic_DNA"/>
</dbReference>
<feature type="coiled-coil region" evidence="2">
    <location>
        <begin position="862"/>
        <end position="914"/>
    </location>
</feature>